<comment type="function">
    <text evidence="3">Required for maturation of urease via the functional incorporation of the urease nickel metallocenter.</text>
</comment>
<dbReference type="Proteomes" id="UP000094379">
    <property type="component" value="Unassembled WGS sequence"/>
</dbReference>
<evidence type="ECO:0000256" key="3">
    <source>
        <dbReference type="HAMAP-Rule" id="MF_01385"/>
    </source>
</evidence>
<accession>A0A1E3GRA8</accession>
<dbReference type="PANTHER" id="PTHR33620">
    <property type="entry name" value="UREASE ACCESSORY PROTEIN F"/>
    <property type="match status" value="1"/>
</dbReference>
<dbReference type="GO" id="GO:0016151">
    <property type="term" value="F:nickel cation binding"/>
    <property type="evidence" value="ECO:0007669"/>
    <property type="project" value="UniProtKB-UniRule"/>
</dbReference>
<dbReference type="InterPro" id="IPR038277">
    <property type="entry name" value="UreF_sf"/>
</dbReference>
<evidence type="ECO:0000313" key="5">
    <source>
        <dbReference type="Proteomes" id="UP000094379"/>
    </source>
</evidence>
<keyword evidence="5" id="KW-1185">Reference proteome</keyword>
<dbReference type="InterPro" id="IPR002639">
    <property type="entry name" value="UreF"/>
</dbReference>
<keyword evidence="1 3" id="KW-0996">Nickel insertion</keyword>
<organism evidence="4 5">
    <name type="scientific">Methylophaga muralis</name>
    <dbReference type="NCBI Taxonomy" id="291169"/>
    <lineage>
        <taxon>Bacteria</taxon>
        <taxon>Pseudomonadati</taxon>
        <taxon>Pseudomonadota</taxon>
        <taxon>Gammaproteobacteria</taxon>
        <taxon>Thiotrichales</taxon>
        <taxon>Piscirickettsiaceae</taxon>
        <taxon>Methylophaga</taxon>
    </lineage>
</organism>
<dbReference type="AlphaFoldDB" id="A0A1E3GRA8"/>
<proteinExistence type="inferred from homology"/>
<protein>
    <recommendedName>
        <fullName evidence="3">Urease accessory protein UreF</fullName>
    </recommendedName>
</protein>
<keyword evidence="3" id="KW-0963">Cytoplasm</keyword>
<dbReference type="HAMAP" id="MF_01385">
    <property type="entry name" value="UreF"/>
    <property type="match status" value="1"/>
</dbReference>
<dbReference type="RefSeq" id="WP_084003006.1">
    <property type="nucleotide sequence ID" value="NZ_MCRI01000017.1"/>
</dbReference>
<dbReference type="PATRIC" id="fig|291169.3.peg.1736"/>
<comment type="subunit">
    <text evidence="3">UreD, UreF and UreG form a complex that acts as a GTP-hydrolysis-dependent molecular chaperone, activating the urease apoprotein by helping to assemble the nickel containing metallocenter of UreC. The UreE protein probably delivers the nickel.</text>
</comment>
<sequence length="236" mass="25676">MHAEQVSNSSHSAAFGMLNMLQFGDSQFPSGSFAFSGGLEALFNDKKIATPEQVYDFIAAQLSGRWNSLDRVALGRSFHNANQLDIVVEIDQEVDALTLSEGLRIGSCRNGAALLSMHARLGTPGSLEYRQKLHNHEATGHVAVIQGLVFRHCGMTLLEAQVAGAHGVCADLLGAAMRLGKLGHLHAQLIRQNLTSHIAELLEQPVSDIQQMHSYLPSTEIAAMRHEISDQRLFAN</sequence>
<dbReference type="PIRSF" id="PIRSF009467">
    <property type="entry name" value="Ureas_acces_UreF"/>
    <property type="match status" value="1"/>
</dbReference>
<dbReference type="Pfam" id="PF01730">
    <property type="entry name" value="UreF"/>
    <property type="match status" value="1"/>
</dbReference>
<evidence type="ECO:0000313" key="4">
    <source>
        <dbReference type="EMBL" id="ODN66557.1"/>
    </source>
</evidence>
<comment type="caution">
    <text evidence="4">The sequence shown here is derived from an EMBL/GenBank/DDBJ whole genome shotgun (WGS) entry which is preliminary data.</text>
</comment>
<gene>
    <name evidence="4" type="primary">ureF_2</name>
    <name evidence="3" type="synonym">ureF</name>
    <name evidence="4" type="ORF">A9E74_01726</name>
</gene>
<keyword evidence="2 3" id="KW-0143">Chaperone</keyword>
<comment type="subcellular location">
    <subcellularLocation>
        <location evidence="3">Cytoplasm</location>
    </subcellularLocation>
</comment>
<comment type="similarity">
    <text evidence="3">Belongs to the UreF family.</text>
</comment>
<dbReference type="EMBL" id="MCRI01000017">
    <property type="protein sequence ID" value="ODN66557.1"/>
    <property type="molecule type" value="Genomic_DNA"/>
</dbReference>
<dbReference type="PANTHER" id="PTHR33620:SF1">
    <property type="entry name" value="UREASE ACCESSORY PROTEIN F"/>
    <property type="match status" value="1"/>
</dbReference>
<dbReference type="STRING" id="291169.A9E74_01726"/>
<dbReference type="GO" id="GO:0005737">
    <property type="term" value="C:cytoplasm"/>
    <property type="evidence" value="ECO:0007669"/>
    <property type="project" value="UniProtKB-SubCell"/>
</dbReference>
<name>A0A1E3GRA8_9GAMM</name>
<dbReference type="Gene3D" id="1.10.4190.10">
    <property type="entry name" value="Urease accessory protein UreF"/>
    <property type="match status" value="1"/>
</dbReference>
<reference evidence="4 5" key="1">
    <citation type="submission" date="2016-07" db="EMBL/GenBank/DDBJ databases">
        <title>Draft Genome Sequence of Methylophaga muralis Bur 1.</title>
        <authorList>
            <person name="Vasilenko O.V."/>
            <person name="Doronina N.V."/>
            <person name="Shmareva M.N."/>
            <person name="Tarlachkov S.V."/>
            <person name="Mustakhimov I."/>
            <person name="Trotsenko Y.A."/>
        </authorList>
    </citation>
    <scope>NUCLEOTIDE SEQUENCE [LARGE SCALE GENOMIC DNA]</scope>
    <source>
        <strain evidence="4 5">Bur 1</strain>
    </source>
</reference>
<evidence type="ECO:0000256" key="1">
    <source>
        <dbReference type="ARBA" id="ARBA00022988"/>
    </source>
</evidence>
<evidence type="ECO:0000256" key="2">
    <source>
        <dbReference type="ARBA" id="ARBA00023186"/>
    </source>
</evidence>